<dbReference type="GO" id="GO:0008965">
    <property type="term" value="F:phosphoenolpyruvate-protein phosphotransferase activity"/>
    <property type="evidence" value="ECO:0007669"/>
    <property type="project" value="UniProtKB-EC"/>
</dbReference>
<evidence type="ECO:0000256" key="15">
    <source>
        <dbReference type="ARBA" id="ARBA00033235"/>
    </source>
</evidence>
<dbReference type="NCBIfam" id="TIGR01417">
    <property type="entry name" value="PTS_I_fam"/>
    <property type="match status" value="1"/>
</dbReference>
<evidence type="ECO:0000256" key="2">
    <source>
        <dbReference type="ARBA" id="ARBA00001946"/>
    </source>
</evidence>
<dbReference type="RefSeq" id="WP_015336009.1">
    <property type="nucleotide sequence ID" value="NC_020055.1"/>
</dbReference>
<evidence type="ECO:0000256" key="18">
    <source>
        <dbReference type="PIRSR" id="PIRSR000732-2"/>
    </source>
</evidence>
<dbReference type="PANTHER" id="PTHR46244:SF6">
    <property type="entry name" value="PHOSPHOENOLPYRUVATE-PROTEIN PHOSPHOTRANSFERASE"/>
    <property type="match status" value="1"/>
</dbReference>
<dbReference type="InterPro" id="IPR036618">
    <property type="entry name" value="PtsI_HPr-bd_sf"/>
</dbReference>
<evidence type="ECO:0000313" key="23">
    <source>
        <dbReference type="EMBL" id="CCO23405.1"/>
    </source>
</evidence>
<dbReference type="SUPFAM" id="SSF51621">
    <property type="entry name" value="Phosphoenolpyruvate/pyruvate domain"/>
    <property type="match status" value="1"/>
</dbReference>
<feature type="active site" description="Tele-phosphohistidine intermediate" evidence="17">
    <location>
        <position position="189"/>
    </location>
</feature>
<dbReference type="InterPro" id="IPR015813">
    <property type="entry name" value="Pyrv/PenolPyrv_kinase-like_dom"/>
</dbReference>
<keyword evidence="13 16" id="KW-0418">Kinase</keyword>
<dbReference type="Pfam" id="PF02896">
    <property type="entry name" value="PEP-utilizers_C"/>
    <property type="match status" value="1"/>
</dbReference>
<evidence type="ECO:0000256" key="4">
    <source>
        <dbReference type="ARBA" id="ARBA00007837"/>
    </source>
</evidence>
<dbReference type="HOGENOM" id="CLU_007308_7_0_7"/>
<dbReference type="InterPro" id="IPR000121">
    <property type="entry name" value="PEP_util_C"/>
</dbReference>
<evidence type="ECO:0000256" key="6">
    <source>
        <dbReference type="ARBA" id="ARBA00016544"/>
    </source>
</evidence>
<dbReference type="InterPro" id="IPR036637">
    <property type="entry name" value="Phosphohistidine_dom_sf"/>
</dbReference>
<evidence type="ECO:0000256" key="9">
    <source>
        <dbReference type="ARBA" id="ARBA00022597"/>
    </source>
</evidence>
<dbReference type="GO" id="GO:0046872">
    <property type="term" value="F:metal ion binding"/>
    <property type="evidence" value="ECO:0007669"/>
    <property type="project" value="UniProtKB-KW"/>
</dbReference>
<dbReference type="EMBL" id="FO203522">
    <property type="protein sequence ID" value="CCO23405.1"/>
    <property type="molecule type" value="Genomic_DNA"/>
</dbReference>
<organism evidence="23 24">
    <name type="scientific">Maridesulfovibrio hydrothermalis AM13 = DSM 14728</name>
    <dbReference type="NCBI Taxonomy" id="1121451"/>
    <lineage>
        <taxon>Bacteria</taxon>
        <taxon>Pseudomonadati</taxon>
        <taxon>Thermodesulfobacteriota</taxon>
        <taxon>Desulfovibrionia</taxon>
        <taxon>Desulfovibrionales</taxon>
        <taxon>Desulfovibrionaceae</taxon>
        <taxon>Maridesulfovibrio</taxon>
    </lineage>
</organism>
<evidence type="ECO:0000256" key="8">
    <source>
        <dbReference type="ARBA" id="ARBA00022490"/>
    </source>
</evidence>
<evidence type="ECO:0000313" key="24">
    <source>
        <dbReference type="Proteomes" id="UP000010808"/>
    </source>
</evidence>
<dbReference type="Gene3D" id="1.10.274.10">
    <property type="entry name" value="PtsI, HPr-binding domain"/>
    <property type="match status" value="1"/>
</dbReference>
<dbReference type="SUPFAM" id="SSF47831">
    <property type="entry name" value="Enzyme I of the PEP:sugar phosphotransferase system HPr-binding (sub)domain"/>
    <property type="match status" value="1"/>
</dbReference>
<evidence type="ECO:0000256" key="10">
    <source>
        <dbReference type="ARBA" id="ARBA00022679"/>
    </source>
</evidence>
<evidence type="ECO:0000256" key="11">
    <source>
        <dbReference type="ARBA" id="ARBA00022683"/>
    </source>
</evidence>
<feature type="binding site" evidence="18">
    <location>
        <position position="296"/>
    </location>
    <ligand>
        <name>phosphoenolpyruvate</name>
        <dbReference type="ChEBI" id="CHEBI:58702"/>
    </ligand>
</feature>
<evidence type="ECO:0000256" key="1">
    <source>
        <dbReference type="ARBA" id="ARBA00000683"/>
    </source>
</evidence>
<gene>
    <name evidence="23" type="primary">ptsI</name>
    <name evidence="23" type="ORF">DESAM_21124</name>
</gene>
<evidence type="ECO:0000259" key="20">
    <source>
        <dbReference type="Pfam" id="PF00391"/>
    </source>
</evidence>
<name>L0RB50_9BACT</name>
<feature type="binding site" evidence="18">
    <location>
        <position position="465"/>
    </location>
    <ligand>
        <name>phosphoenolpyruvate</name>
        <dbReference type="ChEBI" id="CHEBI:58702"/>
    </ligand>
</feature>
<dbReference type="Gene3D" id="3.20.20.60">
    <property type="entry name" value="Phosphoenolpyruvate-binding domains"/>
    <property type="match status" value="1"/>
</dbReference>
<feature type="active site" description="Proton donor" evidence="17">
    <location>
        <position position="502"/>
    </location>
</feature>
<dbReference type="eggNOG" id="COG1080">
    <property type="taxonomic scope" value="Bacteria"/>
</dbReference>
<dbReference type="OrthoDB" id="9765468at2"/>
<keyword evidence="7 16" id="KW-0813">Transport</keyword>
<sequence>MFSGISVSPGVALAQAVVLSSEQVSFDRSPVASEFIEREIDKFKNAVAESVKQLTLIETHVREKMGDDKAAIFEGHLMLVEDEELSETVIEVIRGQRFPAPAAVEAVINEHASAMEEMEDEYLKARAVDMRDLGHRLVLNCLGIAPQSLETFEFEVIIVAEDLTPSQAAVLDTSKVKGIITERGSRTSHTAIMAASMEIPAIVAVEGVSTAIQNGDMVALDAEHNQIIVNPTPSQLDQVEYRREQFILERKLLEELRDLPARTSDGVRIKLAANIGSPADSAPALLKGAEGVGLYRVEFLFMETSEAPDEEMQYQAFKSVVDDMKGMPVVIRTLDVGGDKDLPYLALPKEENPFLGCRGIRLCFERPSLLLRQLRALLRAGVHGDIRILVPMISSVDEVRRFKEFLAEAQSSLEHEGIAYAKDLPVGVMIETPAAVFLAPHLIRETDFFSIGTNDLTQYTLAVDRQNERIAELFEQLSPAVLLGIKHTVDAAREEGKPVCVCGQMAGDVLSALLLVGLGVEELSMSPVHIPRVKNAIRKHSCARLRDIARDALGLATAAEVKAKLEKYLG</sequence>
<comment type="function">
    <text evidence="16">General (non sugar-specific) component of the phosphoenolpyruvate-dependent sugar phosphotransferase system (sugar PTS). This major carbohydrate active-transport system catalyzes the phosphorylation of incoming sugar substrates concomitantly with their translocation across the cell membrane. Enzyme I transfers the phosphoryl group from phosphoenolpyruvate (PEP) to the phosphoryl carrier protein (HPr).</text>
</comment>
<dbReference type="Proteomes" id="UP000010808">
    <property type="component" value="Chromosome"/>
</dbReference>
<dbReference type="PRINTS" id="PR01736">
    <property type="entry name" value="PHPHTRNFRASE"/>
</dbReference>
<keyword evidence="14 16" id="KW-0460">Magnesium</keyword>
<dbReference type="SUPFAM" id="SSF52009">
    <property type="entry name" value="Phosphohistidine domain"/>
    <property type="match status" value="1"/>
</dbReference>
<evidence type="ECO:0000256" key="16">
    <source>
        <dbReference type="PIRNR" id="PIRNR000732"/>
    </source>
</evidence>
<dbReference type="KEGG" id="dhy:DESAM_21124"/>
<feature type="binding site" evidence="18">
    <location>
        <begin position="454"/>
        <end position="455"/>
    </location>
    <ligand>
        <name>phosphoenolpyruvate</name>
        <dbReference type="ChEBI" id="CHEBI:58702"/>
    </ligand>
</feature>
<evidence type="ECO:0000259" key="21">
    <source>
        <dbReference type="Pfam" id="PF02896"/>
    </source>
</evidence>
<dbReference type="GO" id="GO:0016301">
    <property type="term" value="F:kinase activity"/>
    <property type="evidence" value="ECO:0007669"/>
    <property type="project" value="UniProtKB-KW"/>
</dbReference>
<dbReference type="InterPro" id="IPR023151">
    <property type="entry name" value="PEP_util_CS"/>
</dbReference>
<dbReference type="STRING" id="1121451.DESAM_21124"/>
<keyword evidence="8 16" id="KW-0963">Cytoplasm</keyword>
<dbReference type="Pfam" id="PF00391">
    <property type="entry name" value="PEP-utilizers"/>
    <property type="match status" value="1"/>
</dbReference>
<dbReference type="Pfam" id="PF05524">
    <property type="entry name" value="PEP-utilisers_N"/>
    <property type="match status" value="1"/>
</dbReference>
<dbReference type="InterPro" id="IPR006318">
    <property type="entry name" value="PTS_EI-like"/>
</dbReference>
<feature type="domain" description="PEP-utilising enzyme mobile" evidence="20">
    <location>
        <begin position="155"/>
        <end position="224"/>
    </location>
</feature>
<dbReference type="GO" id="GO:0005737">
    <property type="term" value="C:cytoplasm"/>
    <property type="evidence" value="ECO:0007669"/>
    <property type="project" value="UniProtKB-SubCell"/>
</dbReference>
<dbReference type="InterPro" id="IPR050499">
    <property type="entry name" value="PEP-utilizing_PTS_enzyme"/>
</dbReference>
<dbReference type="InterPro" id="IPR024692">
    <property type="entry name" value="PTS_EI"/>
</dbReference>
<keyword evidence="24" id="KW-1185">Reference proteome</keyword>
<feature type="binding site" evidence="19">
    <location>
        <position position="431"/>
    </location>
    <ligand>
        <name>Mg(2+)</name>
        <dbReference type="ChEBI" id="CHEBI:18420"/>
    </ligand>
</feature>
<dbReference type="PANTHER" id="PTHR46244">
    <property type="entry name" value="PHOSPHOENOLPYRUVATE-PROTEIN PHOSPHOTRANSFERASE"/>
    <property type="match status" value="1"/>
</dbReference>
<comment type="similarity">
    <text evidence="4 16">Belongs to the PEP-utilizing enzyme family.</text>
</comment>
<reference evidence="23 24" key="1">
    <citation type="submission" date="2012-10" db="EMBL/GenBank/DDBJ databases">
        <authorList>
            <person name="Genoscope - CEA"/>
        </authorList>
    </citation>
    <scope>NUCLEOTIDE SEQUENCE [LARGE SCALE GENOMIC DNA]</scope>
    <source>
        <strain evidence="24">AM13 / DSM 14728</strain>
    </source>
</reference>
<comment type="subcellular location">
    <subcellularLocation>
        <location evidence="3 16">Cytoplasm</location>
    </subcellularLocation>
</comment>
<dbReference type="PIRSF" id="PIRSF000732">
    <property type="entry name" value="PTS_enzyme_I"/>
    <property type="match status" value="1"/>
</dbReference>
<evidence type="ECO:0000256" key="3">
    <source>
        <dbReference type="ARBA" id="ARBA00004496"/>
    </source>
</evidence>
<comment type="catalytic activity">
    <reaction evidence="1 16">
        <text>L-histidyl-[protein] + phosphoenolpyruvate = N(pros)-phospho-L-histidyl-[protein] + pyruvate</text>
        <dbReference type="Rhea" id="RHEA:23880"/>
        <dbReference type="Rhea" id="RHEA-COMP:9745"/>
        <dbReference type="Rhea" id="RHEA-COMP:9746"/>
        <dbReference type="ChEBI" id="CHEBI:15361"/>
        <dbReference type="ChEBI" id="CHEBI:29979"/>
        <dbReference type="ChEBI" id="CHEBI:58702"/>
        <dbReference type="ChEBI" id="CHEBI:64837"/>
        <dbReference type="EC" id="2.7.3.9"/>
    </reaction>
</comment>
<dbReference type="PROSITE" id="PS00742">
    <property type="entry name" value="PEP_ENZYMES_2"/>
    <property type="match status" value="1"/>
</dbReference>
<feature type="binding site" evidence="19">
    <location>
        <position position="455"/>
    </location>
    <ligand>
        <name>Mg(2+)</name>
        <dbReference type="ChEBI" id="CHEBI:18420"/>
    </ligand>
</feature>
<dbReference type="EC" id="2.7.3.9" evidence="5 16"/>
<accession>L0RB50</accession>
<dbReference type="AlphaFoldDB" id="L0RB50"/>
<feature type="binding site" evidence="18">
    <location>
        <position position="332"/>
    </location>
    <ligand>
        <name>phosphoenolpyruvate</name>
        <dbReference type="ChEBI" id="CHEBI:58702"/>
    </ligand>
</feature>
<evidence type="ECO:0000256" key="17">
    <source>
        <dbReference type="PIRSR" id="PIRSR000732-1"/>
    </source>
</evidence>
<dbReference type="Gene3D" id="3.50.30.10">
    <property type="entry name" value="Phosphohistidine domain"/>
    <property type="match status" value="1"/>
</dbReference>
<dbReference type="InterPro" id="IPR008731">
    <property type="entry name" value="PTS_EIN"/>
</dbReference>
<dbReference type="InterPro" id="IPR040442">
    <property type="entry name" value="Pyrv_kinase-like_dom_sf"/>
</dbReference>
<evidence type="ECO:0000256" key="5">
    <source>
        <dbReference type="ARBA" id="ARBA00012232"/>
    </source>
</evidence>
<keyword evidence="12 16" id="KW-0479">Metal-binding</keyword>
<evidence type="ECO:0000256" key="19">
    <source>
        <dbReference type="PIRSR" id="PIRSR000732-3"/>
    </source>
</evidence>
<protein>
    <recommendedName>
        <fullName evidence="6 16">Phosphoenolpyruvate-protein phosphotransferase</fullName>
        <ecNumber evidence="5 16">2.7.3.9</ecNumber>
    </recommendedName>
    <alternativeName>
        <fullName evidence="15 16">Phosphotransferase system, enzyme I</fullName>
    </alternativeName>
</protein>
<evidence type="ECO:0000256" key="14">
    <source>
        <dbReference type="ARBA" id="ARBA00022842"/>
    </source>
</evidence>
<proteinExistence type="inferred from homology"/>
<dbReference type="PATRIC" id="fig|1121451.3.peg.1378"/>
<feature type="domain" description="Phosphotransferase system enzyme I N-terminal" evidence="22">
    <location>
        <begin position="3"/>
        <end position="126"/>
    </location>
</feature>
<keyword evidence="11 16" id="KW-0598">Phosphotransferase system</keyword>
<evidence type="ECO:0000256" key="13">
    <source>
        <dbReference type="ARBA" id="ARBA00022777"/>
    </source>
</evidence>
<dbReference type="GO" id="GO:0009401">
    <property type="term" value="P:phosphoenolpyruvate-dependent sugar phosphotransferase system"/>
    <property type="evidence" value="ECO:0007669"/>
    <property type="project" value="UniProtKB-KW"/>
</dbReference>
<keyword evidence="9 16" id="KW-0762">Sugar transport</keyword>
<dbReference type="InterPro" id="IPR008279">
    <property type="entry name" value="PEP-util_enz_mobile_dom"/>
</dbReference>
<evidence type="ECO:0000256" key="7">
    <source>
        <dbReference type="ARBA" id="ARBA00022448"/>
    </source>
</evidence>
<evidence type="ECO:0000259" key="22">
    <source>
        <dbReference type="Pfam" id="PF05524"/>
    </source>
</evidence>
<evidence type="ECO:0000256" key="12">
    <source>
        <dbReference type="ARBA" id="ARBA00022723"/>
    </source>
</evidence>
<keyword evidence="10 16" id="KW-0808">Transferase</keyword>
<feature type="domain" description="PEP-utilising enzyme C-terminal" evidence="21">
    <location>
        <begin position="252"/>
        <end position="540"/>
    </location>
</feature>
<comment type="cofactor">
    <cofactor evidence="2 16 19">
        <name>Mg(2+)</name>
        <dbReference type="ChEBI" id="CHEBI:18420"/>
    </cofactor>
</comment>